<dbReference type="EMBL" id="UINC01176551">
    <property type="protein sequence ID" value="SVD83731.1"/>
    <property type="molecule type" value="Genomic_DNA"/>
</dbReference>
<evidence type="ECO:0000313" key="2">
    <source>
        <dbReference type="EMBL" id="SVD83731.1"/>
    </source>
</evidence>
<gene>
    <name evidence="2" type="ORF">METZ01_LOCUS436585</name>
</gene>
<proteinExistence type="predicted"/>
<protein>
    <recommendedName>
        <fullName evidence="1">Flagellin glycosyltransferase Maf helical bundle domain-containing protein</fullName>
    </recommendedName>
</protein>
<dbReference type="InterPro" id="IPR045377">
    <property type="entry name" value="Maf_C"/>
</dbReference>
<feature type="domain" description="Flagellin glycosyltransferase Maf helical bundle" evidence="1">
    <location>
        <begin position="31"/>
        <end position="92"/>
    </location>
</feature>
<dbReference type="AlphaFoldDB" id="A0A382YL35"/>
<dbReference type="Pfam" id="PF20156">
    <property type="entry name" value="Maf_C"/>
    <property type="match status" value="1"/>
</dbReference>
<feature type="non-terminal residue" evidence="2">
    <location>
        <position position="1"/>
    </location>
</feature>
<accession>A0A382YL35</accession>
<sequence length="121" mass="14095">DEVMVKRMEKFINLVREKVDAPKDFSDKKYLTDLMSILQGKYERVSAAMMALFRGSIFMSLIPFDFYRERLTDRDRVREFEEIAREELHNFLDELLEVAVRETGSLSADAGPREQAANEPA</sequence>
<reference evidence="2" key="1">
    <citation type="submission" date="2018-05" db="EMBL/GenBank/DDBJ databases">
        <authorList>
            <person name="Lanie J.A."/>
            <person name="Ng W.-L."/>
            <person name="Kazmierczak K.M."/>
            <person name="Andrzejewski T.M."/>
            <person name="Davidsen T.M."/>
            <person name="Wayne K.J."/>
            <person name="Tettelin H."/>
            <person name="Glass J.I."/>
            <person name="Rusch D."/>
            <person name="Podicherti R."/>
            <person name="Tsui H.-C.T."/>
            <person name="Winkler M.E."/>
        </authorList>
    </citation>
    <scope>NUCLEOTIDE SEQUENCE</scope>
</reference>
<organism evidence="2">
    <name type="scientific">marine metagenome</name>
    <dbReference type="NCBI Taxonomy" id="408172"/>
    <lineage>
        <taxon>unclassified sequences</taxon>
        <taxon>metagenomes</taxon>
        <taxon>ecological metagenomes</taxon>
    </lineage>
</organism>
<name>A0A382YL35_9ZZZZ</name>
<evidence type="ECO:0000259" key="1">
    <source>
        <dbReference type="Pfam" id="PF20156"/>
    </source>
</evidence>